<dbReference type="PANTHER" id="PTHR47481">
    <property type="match status" value="1"/>
</dbReference>
<reference evidence="1 2" key="1">
    <citation type="journal article" date="2019" name="Genome Biol. Evol.">
        <title>Insights into the evolution of the New World diploid cottons (Gossypium, subgenus Houzingenia) based on genome sequencing.</title>
        <authorList>
            <person name="Grover C.E."/>
            <person name="Arick M.A. 2nd"/>
            <person name="Thrash A."/>
            <person name="Conover J.L."/>
            <person name="Sanders W.S."/>
            <person name="Peterson D.G."/>
            <person name="Frelichowski J.E."/>
            <person name="Scheffler J.A."/>
            <person name="Scheffler B.E."/>
            <person name="Wendel J.F."/>
        </authorList>
    </citation>
    <scope>NUCLEOTIDE SEQUENCE [LARGE SCALE GENOMIC DNA]</scope>
    <source>
        <strain evidence="1">1</strain>
        <tissue evidence="1">Leaf</tissue>
    </source>
</reference>
<organism evidence="1 2">
    <name type="scientific">Gossypium schwendimanii</name>
    <name type="common">Cotton</name>
    <dbReference type="NCBI Taxonomy" id="34291"/>
    <lineage>
        <taxon>Eukaryota</taxon>
        <taxon>Viridiplantae</taxon>
        <taxon>Streptophyta</taxon>
        <taxon>Embryophyta</taxon>
        <taxon>Tracheophyta</taxon>
        <taxon>Spermatophyta</taxon>
        <taxon>Magnoliopsida</taxon>
        <taxon>eudicotyledons</taxon>
        <taxon>Gunneridae</taxon>
        <taxon>Pentapetalae</taxon>
        <taxon>rosids</taxon>
        <taxon>malvids</taxon>
        <taxon>Malvales</taxon>
        <taxon>Malvaceae</taxon>
        <taxon>Malvoideae</taxon>
        <taxon>Gossypium</taxon>
    </lineage>
</organism>
<evidence type="ECO:0000313" key="2">
    <source>
        <dbReference type="Proteomes" id="UP000593576"/>
    </source>
</evidence>
<evidence type="ECO:0000313" key="1">
    <source>
        <dbReference type="EMBL" id="MBA0878379.1"/>
    </source>
</evidence>
<keyword evidence="2" id="KW-1185">Reference proteome</keyword>
<dbReference type="PANTHER" id="PTHR47481:SF30">
    <property type="entry name" value="CCHC-TYPE DOMAIN-CONTAINING PROTEIN"/>
    <property type="match status" value="1"/>
</dbReference>
<name>A0A7J9N714_GOSSC</name>
<protein>
    <recommendedName>
        <fullName evidence="3">Retrotransposon Copia-like N-terminal domain-containing protein</fullName>
    </recommendedName>
</protein>
<dbReference type="Proteomes" id="UP000593576">
    <property type="component" value="Unassembled WGS sequence"/>
</dbReference>
<dbReference type="AlphaFoldDB" id="A0A7J9N714"/>
<evidence type="ECO:0008006" key="3">
    <source>
        <dbReference type="Google" id="ProtNLM"/>
    </source>
</evidence>
<dbReference type="EMBL" id="JABFAF010271452">
    <property type="protein sequence ID" value="MBA0878379.1"/>
    <property type="molecule type" value="Genomic_DNA"/>
</dbReference>
<dbReference type="OrthoDB" id="998127at2759"/>
<accession>A0A7J9N714</accession>
<comment type="caution">
    <text evidence="1">The sequence shown here is derived from an EMBL/GenBank/DDBJ whole genome shotgun (WGS) entry which is preliminary data.</text>
</comment>
<dbReference type="Pfam" id="PF14223">
    <property type="entry name" value="Retrotran_gag_2"/>
    <property type="match status" value="1"/>
</dbReference>
<sequence>MDPSLNPSAAHSTVPSMASQPFAGIADSKFFSIKKVSVLLDDSNYLLWRQQILFDVKAYKLQRFLDLHTVPPPSTVLDDNGVLQENVDFERFEQQDSALASWLLTSVSPTVLPHLIGLDTSAQIWNAIVSLYGSKSTSRLMFYRRALHSQHKGDLSMREFLMKVKGFCDNLAGCREIISEHEHITVILNGLPAEYEPIVSIIVASPTLYSLQSVMNIINAVQPLTLAPG</sequence>
<gene>
    <name evidence="1" type="ORF">Goshw_018589</name>
</gene>
<proteinExistence type="predicted"/>